<accession>A0A182XSA1</accession>
<protein>
    <submittedName>
        <fullName evidence="1">Uncharacterized protein</fullName>
    </submittedName>
</protein>
<sequence>MFIPIFLPHPMYQTLARWMIVPFLPSCHFSFVRHYNQLSIAYIVVRTHFRSCVLRSQIVFPYWFYERETRAQIDASCRLQT</sequence>
<reference evidence="1" key="1">
    <citation type="submission" date="2020-05" db="UniProtKB">
        <authorList>
            <consortium name="EnsemblMetazoa"/>
        </authorList>
    </citation>
    <scope>IDENTIFICATION</scope>
    <source>
        <strain evidence="1">SANGQUA</strain>
    </source>
</reference>
<name>A0A182XSA1_ANOQN</name>
<dbReference type="Proteomes" id="UP000076407">
    <property type="component" value="Unassembled WGS sequence"/>
</dbReference>
<dbReference type="AlphaFoldDB" id="A0A182XSA1"/>
<proteinExistence type="predicted"/>
<keyword evidence="2" id="KW-1185">Reference proteome</keyword>
<organism evidence="1 2">
    <name type="scientific">Anopheles quadriannulatus</name>
    <name type="common">Mosquito</name>
    <dbReference type="NCBI Taxonomy" id="34691"/>
    <lineage>
        <taxon>Eukaryota</taxon>
        <taxon>Metazoa</taxon>
        <taxon>Ecdysozoa</taxon>
        <taxon>Arthropoda</taxon>
        <taxon>Hexapoda</taxon>
        <taxon>Insecta</taxon>
        <taxon>Pterygota</taxon>
        <taxon>Neoptera</taxon>
        <taxon>Endopterygota</taxon>
        <taxon>Diptera</taxon>
        <taxon>Nematocera</taxon>
        <taxon>Culicoidea</taxon>
        <taxon>Culicidae</taxon>
        <taxon>Anophelinae</taxon>
        <taxon>Anopheles</taxon>
    </lineage>
</organism>
<dbReference type="VEuPathDB" id="VectorBase:AQUA014714"/>
<evidence type="ECO:0000313" key="1">
    <source>
        <dbReference type="EnsemblMetazoa" id="AQUA014714-PA"/>
    </source>
</evidence>
<dbReference type="EnsemblMetazoa" id="AQUA014714-RA">
    <property type="protein sequence ID" value="AQUA014714-PA"/>
    <property type="gene ID" value="AQUA014714"/>
</dbReference>
<evidence type="ECO:0000313" key="2">
    <source>
        <dbReference type="Proteomes" id="UP000076407"/>
    </source>
</evidence>